<dbReference type="NCBIfam" id="TIGR00365">
    <property type="entry name" value="Grx4 family monothiol glutaredoxin"/>
    <property type="match status" value="1"/>
</dbReference>
<evidence type="ECO:0000256" key="2">
    <source>
        <dbReference type="ARBA" id="ARBA00022723"/>
    </source>
</evidence>
<dbReference type="GO" id="GO:0005759">
    <property type="term" value="C:mitochondrial matrix"/>
    <property type="evidence" value="ECO:0007669"/>
    <property type="project" value="TreeGrafter"/>
</dbReference>
<evidence type="ECO:0000256" key="4">
    <source>
        <dbReference type="ARBA" id="ARBA00023014"/>
    </source>
</evidence>
<keyword evidence="5" id="KW-0676">Redox-active center</keyword>
<dbReference type="FunFam" id="3.40.30.10:FF:000005">
    <property type="entry name" value="Glutaredoxin 5"/>
    <property type="match status" value="1"/>
</dbReference>
<keyword evidence="2" id="KW-0479">Metal-binding</keyword>
<keyword evidence="1" id="KW-0001">2Fe-2S</keyword>
<dbReference type="OrthoDB" id="415696at2759"/>
<name>A0A9Q3FU21_9BASI</name>
<evidence type="ECO:0000259" key="7">
    <source>
        <dbReference type="Pfam" id="PF00462"/>
    </source>
</evidence>
<dbReference type="Proteomes" id="UP000765509">
    <property type="component" value="Unassembled WGS sequence"/>
</dbReference>
<dbReference type="Gene3D" id="3.40.30.10">
    <property type="entry name" value="Glutaredoxin"/>
    <property type="match status" value="1"/>
</dbReference>
<sequence>MLGISLARCLLRALSPIPIRNPDPSTCLDAIFYANVLRSSSVHSGLHSRPHLPSIGSRLSRPLSSKSQNSIQAAIRDNPVVVFMKGTPDTPQCGFSRAVLQVLDLHDVPYTKIKTFNCLEDQELRQDIKEFSEWPTIPQVYIDGEFMGGCDTMIEMHRSGELSKVLEAKKIVKPPASARKSN</sequence>
<keyword evidence="3" id="KW-0408">Iron</keyword>
<protein>
    <recommendedName>
        <fullName evidence="6">Monothiol glutaredoxin-5, mitochondrial</fullName>
    </recommendedName>
</protein>
<dbReference type="GO" id="GO:0046872">
    <property type="term" value="F:metal ion binding"/>
    <property type="evidence" value="ECO:0007669"/>
    <property type="project" value="UniProtKB-KW"/>
</dbReference>
<dbReference type="InterPro" id="IPR036249">
    <property type="entry name" value="Thioredoxin-like_sf"/>
</dbReference>
<evidence type="ECO:0000313" key="8">
    <source>
        <dbReference type="EMBL" id="MBW0543890.1"/>
    </source>
</evidence>
<evidence type="ECO:0000313" key="9">
    <source>
        <dbReference type="Proteomes" id="UP000765509"/>
    </source>
</evidence>
<accession>A0A9Q3FU21</accession>
<keyword evidence="9" id="KW-1185">Reference proteome</keyword>
<gene>
    <name evidence="8" type="ORF">O181_083605</name>
</gene>
<dbReference type="Pfam" id="PF00462">
    <property type="entry name" value="Glutaredoxin"/>
    <property type="match status" value="1"/>
</dbReference>
<evidence type="ECO:0000256" key="6">
    <source>
        <dbReference type="ARBA" id="ARBA00067618"/>
    </source>
</evidence>
<dbReference type="SUPFAM" id="SSF52833">
    <property type="entry name" value="Thioredoxin-like"/>
    <property type="match status" value="1"/>
</dbReference>
<comment type="caution">
    <text evidence="8">The sequence shown here is derived from an EMBL/GenBank/DDBJ whole genome shotgun (WGS) entry which is preliminary data.</text>
</comment>
<dbReference type="PANTHER" id="PTHR10293">
    <property type="entry name" value="GLUTAREDOXIN FAMILY MEMBER"/>
    <property type="match status" value="1"/>
</dbReference>
<evidence type="ECO:0000256" key="1">
    <source>
        <dbReference type="ARBA" id="ARBA00022714"/>
    </source>
</evidence>
<dbReference type="GO" id="GO:0044571">
    <property type="term" value="P:[2Fe-2S] cluster assembly"/>
    <property type="evidence" value="ECO:0007669"/>
    <property type="project" value="UniProtKB-ARBA"/>
</dbReference>
<dbReference type="PROSITE" id="PS51354">
    <property type="entry name" value="GLUTAREDOXIN_2"/>
    <property type="match status" value="1"/>
</dbReference>
<dbReference type="InterPro" id="IPR002109">
    <property type="entry name" value="Glutaredoxin"/>
</dbReference>
<dbReference type="CDD" id="cd03028">
    <property type="entry name" value="GRX_PICOT_like"/>
    <property type="match status" value="1"/>
</dbReference>
<keyword evidence="4" id="KW-0411">Iron-sulfur</keyword>
<dbReference type="GO" id="GO:0051537">
    <property type="term" value="F:2 iron, 2 sulfur cluster binding"/>
    <property type="evidence" value="ECO:0007669"/>
    <property type="project" value="UniProtKB-KW"/>
</dbReference>
<dbReference type="PANTHER" id="PTHR10293:SF16">
    <property type="entry name" value="GLUTAREDOXIN-RELATED PROTEIN 5, MITOCHONDRIAL"/>
    <property type="match status" value="1"/>
</dbReference>
<dbReference type="EMBL" id="AVOT02048684">
    <property type="protein sequence ID" value="MBW0543890.1"/>
    <property type="molecule type" value="Genomic_DNA"/>
</dbReference>
<feature type="domain" description="Glutaredoxin" evidence="7">
    <location>
        <begin position="80"/>
        <end position="146"/>
    </location>
</feature>
<dbReference type="GO" id="GO:0015036">
    <property type="term" value="F:disulfide oxidoreductase activity"/>
    <property type="evidence" value="ECO:0007669"/>
    <property type="project" value="UniProtKB-ARBA"/>
</dbReference>
<organism evidence="8 9">
    <name type="scientific">Austropuccinia psidii MF-1</name>
    <dbReference type="NCBI Taxonomy" id="1389203"/>
    <lineage>
        <taxon>Eukaryota</taxon>
        <taxon>Fungi</taxon>
        <taxon>Dikarya</taxon>
        <taxon>Basidiomycota</taxon>
        <taxon>Pucciniomycotina</taxon>
        <taxon>Pucciniomycetes</taxon>
        <taxon>Pucciniales</taxon>
        <taxon>Sphaerophragmiaceae</taxon>
        <taxon>Austropuccinia</taxon>
    </lineage>
</organism>
<dbReference type="InterPro" id="IPR004480">
    <property type="entry name" value="Monothiol_GRX-rel"/>
</dbReference>
<dbReference type="AlphaFoldDB" id="A0A9Q3FU21"/>
<dbReference type="InterPro" id="IPR033658">
    <property type="entry name" value="GRX_PICOT-like"/>
</dbReference>
<evidence type="ECO:0000256" key="3">
    <source>
        <dbReference type="ARBA" id="ARBA00023004"/>
    </source>
</evidence>
<proteinExistence type="predicted"/>
<evidence type="ECO:0000256" key="5">
    <source>
        <dbReference type="ARBA" id="ARBA00023284"/>
    </source>
</evidence>
<reference evidence="8" key="1">
    <citation type="submission" date="2021-03" db="EMBL/GenBank/DDBJ databases">
        <title>Draft genome sequence of rust myrtle Austropuccinia psidii MF-1, a brazilian biotype.</title>
        <authorList>
            <person name="Quecine M.C."/>
            <person name="Pachon D.M.R."/>
            <person name="Bonatelli M.L."/>
            <person name="Correr F.H."/>
            <person name="Franceschini L.M."/>
            <person name="Leite T.F."/>
            <person name="Margarido G.R.A."/>
            <person name="Almeida C.A."/>
            <person name="Ferrarezi J.A."/>
            <person name="Labate C.A."/>
        </authorList>
    </citation>
    <scope>NUCLEOTIDE SEQUENCE</scope>
    <source>
        <strain evidence="8">MF-1</strain>
    </source>
</reference>